<feature type="compositionally biased region" description="Basic and acidic residues" evidence="7">
    <location>
        <begin position="1"/>
        <end position="20"/>
    </location>
</feature>
<evidence type="ECO:0000256" key="6">
    <source>
        <dbReference type="ARBA" id="ARBA00023012"/>
    </source>
</evidence>
<dbReference type="Pfam" id="PF02518">
    <property type="entry name" value="HATPase_c"/>
    <property type="match status" value="1"/>
</dbReference>
<dbReference type="SMART" id="SM00387">
    <property type="entry name" value="HATPase_c"/>
    <property type="match status" value="1"/>
</dbReference>
<dbReference type="EC" id="2.7.13.3" evidence="2"/>
<dbReference type="OrthoDB" id="8127at2157"/>
<dbReference type="PANTHER" id="PTHR43711:SF1">
    <property type="entry name" value="HISTIDINE KINASE 1"/>
    <property type="match status" value="1"/>
</dbReference>
<dbReference type="Gene3D" id="3.30.565.10">
    <property type="entry name" value="Histidine kinase-like ATPase, C-terminal domain"/>
    <property type="match status" value="1"/>
</dbReference>
<evidence type="ECO:0000256" key="4">
    <source>
        <dbReference type="ARBA" id="ARBA00022679"/>
    </source>
</evidence>
<gene>
    <name evidence="9" type="ORF">JMJ58_01680</name>
</gene>
<sequence>MTGRSNRRDECPFERRRDDLPAPLVADGGPTRRLFRRFPDPLLYYEVEGGTAVVRAVNPAFETAFEVGEAAIRDAPLRERLLPGPSDRDSGPRWELATTAGNATRPSEGDDPDADATGAAILEQLDAGERVTVGIRRGTDDERRYFRLEAIPPPDEDGDGGRDAGGYVVYTTVTELRRRVDCVTTRADRLEQVVTVAAHDLRNPLEVAKIRLEAARDTGEDVHFEKVVGALDRIERLIRDALSVGGTEIEPSGSVAVGDIAETAWETVETADAALVLEADLPTLEADAERLQRVFENVFRNAVEHGGQDATVTVGGLDGGFYVADDGPGVPPAERKRVFEPGYSSEDGTTGLGLAIVRQLVEDHGWNVTLTASDAGGARFEFRGVETDERAT</sequence>
<proteinExistence type="predicted"/>
<dbReference type="PRINTS" id="PR00344">
    <property type="entry name" value="BCTRLSENSOR"/>
</dbReference>
<keyword evidence="6" id="KW-0902">Two-component regulatory system</keyword>
<feature type="compositionally biased region" description="Basic and acidic residues" evidence="7">
    <location>
        <begin position="81"/>
        <end position="92"/>
    </location>
</feature>
<feature type="region of interest" description="Disordered" evidence="7">
    <location>
        <begin position="81"/>
        <end position="115"/>
    </location>
</feature>
<dbReference type="AlphaFoldDB" id="A0A8T8E2N5"/>
<keyword evidence="10" id="KW-1185">Reference proteome</keyword>
<evidence type="ECO:0000313" key="9">
    <source>
        <dbReference type="EMBL" id="QRV15641.1"/>
    </source>
</evidence>
<keyword evidence="5 9" id="KW-0418">Kinase</keyword>
<dbReference type="KEGG" id="hsal:JMJ58_01680"/>
<dbReference type="SUPFAM" id="SSF47384">
    <property type="entry name" value="Homodimeric domain of signal transducing histidine kinase"/>
    <property type="match status" value="1"/>
</dbReference>
<protein>
    <recommendedName>
        <fullName evidence="2">histidine kinase</fullName>
        <ecNumber evidence="2">2.7.13.3</ecNumber>
    </recommendedName>
</protein>
<accession>A0A8T8E2N5</accession>
<dbReference type="InterPro" id="IPR003661">
    <property type="entry name" value="HisK_dim/P_dom"/>
</dbReference>
<dbReference type="InterPro" id="IPR050736">
    <property type="entry name" value="Sensor_HK_Regulatory"/>
</dbReference>
<dbReference type="GeneID" id="62873794"/>
<dbReference type="SUPFAM" id="SSF55874">
    <property type="entry name" value="ATPase domain of HSP90 chaperone/DNA topoisomerase II/histidine kinase"/>
    <property type="match status" value="1"/>
</dbReference>
<reference evidence="9 10" key="1">
    <citation type="submission" date="2021-01" db="EMBL/GenBank/DDBJ databases">
        <title>Genome Sequence and Methylation Pattern of Haloterrigena salifodinae BOL5-1, An Extremely Halophilic Archaeon from a Bolivian Salt Mine.</title>
        <authorList>
            <person name="DasSarma P."/>
            <person name="Anton B.P."/>
            <person name="DasSarma S.L."/>
            <person name="von Ehrenheim H.A.L."/>
            <person name="Martinez F.L."/>
            <person name="Guzman D."/>
            <person name="Roberts R.J."/>
            <person name="DasSarma S."/>
        </authorList>
    </citation>
    <scope>NUCLEOTIDE SEQUENCE [LARGE SCALE GENOMIC DNA]</scope>
    <source>
        <strain evidence="9 10">BOL5-1</strain>
    </source>
</reference>
<dbReference type="PROSITE" id="PS50109">
    <property type="entry name" value="HIS_KIN"/>
    <property type="match status" value="1"/>
</dbReference>
<keyword evidence="3" id="KW-0597">Phosphoprotein</keyword>
<dbReference type="PANTHER" id="PTHR43711">
    <property type="entry name" value="TWO-COMPONENT HISTIDINE KINASE"/>
    <property type="match status" value="1"/>
</dbReference>
<evidence type="ECO:0000256" key="1">
    <source>
        <dbReference type="ARBA" id="ARBA00000085"/>
    </source>
</evidence>
<dbReference type="InterPro" id="IPR003594">
    <property type="entry name" value="HATPase_dom"/>
</dbReference>
<dbReference type="InterPro" id="IPR005467">
    <property type="entry name" value="His_kinase_dom"/>
</dbReference>
<dbReference type="InterPro" id="IPR036890">
    <property type="entry name" value="HATPase_C_sf"/>
</dbReference>
<evidence type="ECO:0000256" key="7">
    <source>
        <dbReference type="SAM" id="MobiDB-lite"/>
    </source>
</evidence>
<comment type="catalytic activity">
    <reaction evidence="1">
        <text>ATP + protein L-histidine = ADP + protein N-phospho-L-histidine.</text>
        <dbReference type="EC" id="2.7.13.3"/>
    </reaction>
</comment>
<dbReference type="InterPro" id="IPR036097">
    <property type="entry name" value="HisK_dim/P_sf"/>
</dbReference>
<evidence type="ECO:0000256" key="3">
    <source>
        <dbReference type="ARBA" id="ARBA00022553"/>
    </source>
</evidence>
<dbReference type="RefSeq" id="WP_204748114.1">
    <property type="nucleotide sequence ID" value="NZ_CP069188.1"/>
</dbReference>
<evidence type="ECO:0000256" key="2">
    <source>
        <dbReference type="ARBA" id="ARBA00012438"/>
    </source>
</evidence>
<dbReference type="Gene3D" id="1.10.287.130">
    <property type="match status" value="1"/>
</dbReference>
<evidence type="ECO:0000256" key="5">
    <source>
        <dbReference type="ARBA" id="ARBA00022777"/>
    </source>
</evidence>
<dbReference type="Proteomes" id="UP000637819">
    <property type="component" value="Chromosome"/>
</dbReference>
<evidence type="ECO:0000313" key="10">
    <source>
        <dbReference type="Proteomes" id="UP000637819"/>
    </source>
</evidence>
<dbReference type="EMBL" id="CP069188">
    <property type="protein sequence ID" value="QRV15641.1"/>
    <property type="molecule type" value="Genomic_DNA"/>
</dbReference>
<dbReference type="SMART" id="SM00388">
    <property type="entry name" value="HisKA"/>
    <property type="match status" value="1"/>
</dbReference>
<evidence type="ECO:0000259" key="8">
    <source>
        <dbReference type="PROSITE" id="PS50109"/>
    </source>
</evidence>
<name>A0A8T8E2N5_9EURY</name>
<keyword evidence="4" id="KW-0808">Transferase</keyword>
<dbReference type="InterPro" id="IPR004358">
    <property type="entry name" value="Sig_transdc_His_kin-like_C"/>
</dbReference>
<organism evidence="9 10">
    <name type="scientific">Haloterrigena salifodinae</name>
    <dbReference type="NCBI Taxonomy" id="2675099"/>
    <lineage>
        <taxon>Archaea</taxon>
        <taxon>Methanobacteriati</taxon>
        <taxon>Methanobacteriota</taxon>
        <taxon>Stenosarchaea group</taxon>
        <taxon>Halobacteria</taxon>
        <taxon>Halobacteriales</taxon>
        <taxon>Natrialbaceae</taxon>
        <taxon>Haloterrigena</taxon>
    </lineage>
</organism>
<feature type="region of interest" description="Disordered" evidence="7">
    <location>
        <begin position="1"/>
        <end position="29"/>
    </location>
</feature>
<dbReference type="GO" id="GO:0000155">
    <property type="term" value="F:phosphorelay sensor kinase activity"/>
    <property type="evidence" value="ECO:0007669"/>
    <property type="project" value="InterPro"/>
</dbReference>
<dbReference type="CDD" id="cd00082">
    <property type="entry name" value="HisKA"/>
    <property type="match status" value="1"/>
</dbReference>
<dbReference type="Pfam" id="PF00512">
    <property type="entry name" value="HisKA"/>
    <property type="match status" value="1"/>
</dbReference>
<feature type="domain" description="Histidine kinase" evidence="8">
    <location>
        <begin position="196"/>
        <end position="383"/>
    </location>
</feature>